<dbReference type="EMBL" id="PFOB01000033">
    <property type="protein sequence ID" value="PIZ63053.1"/>
    <property type="molecule type" value="Genomic_DNA"/>
</dbReference>
<organism evidence="1 2">
    <name type="scientific">Candidatus Roizmanbacteria bacterium CG_4_10_14_0_2_um_filter_39_13</name>
    <dbReference type="NCBI Taxonomy" id="1974825"/>
    <lineage>
        <taxon>Bacteria</taxon>
        <taxon>Candidatus Roizmaniibacteriota</taxon>
    </lineage>
</organism>
<reference evidence="2" key="1">
    <citation type="submission" date="2017-09" db="EMBL/GenBank/DDBJ databases">
        <title>Depth-based differentiation of microbial function through sediment-hosted aquifers and enrichment of novel symbionts in the deep terrestrial subsurface.</title>
        <authorList>
            <person name="Probst A.J."/>
            <person name="Ladd B."/>
            <person name="Jarett J.K."/>
            <person name="Geller-Mcgrath D.E."/>
            <person name="Sieber C.M.K."/>
            <person name="Emerson J.B."/>
            <person name="Anantharaman K."/>
            <person name="Thomas B.C."/>
            <person name="Malmstrom R."/>
            <person name="Stieglmeier M."/>
            <person name="Klingl A."/>
            <person name="Woyke T."/>
            <person name="Ryan C.M."/>
            <person name="Banfield J.F."/>
        </authorList>
    </citation>
    <scope>NUCLEOTIDE SEQUENCE [LARGE SCALE GENOMIC DNA]</scope>
</reference>
<name>A0A2M7TZ54_9BACT</name>
<dbReference type="Proteomes" id="UP000228503">
    <property type="component" value="Unassembled WGS sequence"/>
</dbReference>
<protein>
    <submittedName>
        <fullName evidence="1">Uncharacterized protein</fullName>
    </submittedName>
</protein>
<proteinExistence type="predicted"/>
<evidence type="ECO:0000313" key="1">
    <source>
        <dbReference type="EMBL" id="PIZ63053.1"/>
    </source>
</evidence>
<comment type="caution">
    <text evidence="1">The sequence shown here is derived from an EMBL/GenBank/DDBJ whole genome shotgun (WGS) entry which is preliminary data.</text>
</comment>
<gene>
    <name evidence="1" type="ORF">COY16_02880</name>
</gene>
<sequence>MQLPDTLIKDVEVEYLRHLTKMLKEGKIDRNRAKNSAQAFLKLLPFENDNDLLLKLATFGNEFPLFTNLHVYGLGLIEEQKTKEVLEKMRHLMKNDSIDQAINLVQK</sequence>
<evidence type="ECO:0000313" key="2">
    <source>
        <dbReference type="Proteomes" id="UP000228503"/>
    </source>
</evidence>
<dbReference type="AlphaFoldDB" id="A0A2M7TZ54"/>
<accession>A0A2M7TZ54</accession>